<evidence type="ECO:0000313" key="2">
    <source>
        <dbReference type="Proteomes" id="UP001417504"/>
    </source>
</evidence>
<accession>A0AAP0I553</accession>
<sequence length="80" mass="9362">MCKHKVRLNKKSDKTLYQDLEHAFLKIISTLPMSDSKKFLHRCLSFCAHEMEDNSHLVSTSNLSTSRFSSFKCSYLYLKL</sequence>
<protein>
    <submittedName>
        <fullName evidence="1">Uncharacterized protein</fullName>
    </submittedName>
</protein>
<proteinExistence type="predicted"/>
<name>A0AAP0I553_9MAGN</name>
<dbReference type="EMBL" id="JBBNAE010000007">
    <property type="protein sequence ID" value="KAK9108845.1"/>
    <property type="molecule type" value="Genomic_DNA"/>
</dbReference>
<keyword evidence="2" id="KW-1185">Reference proteome</keyword>
<organism evidence="1 2">
    <name type="scientific">Stephania japonica</name>
    <dbReference type="NCBI Taxonomy" id="461633"/>
    <lineage>
        <taxon>Eukaryota</taxon>
        <taxon>Viridiplantae</taxon>
        <taxon>Streptophyta</taxon>
        <taxon>Embryophyta</taxon>
        <taxon>Tracheophyta</taxon>
        <taxon>Spermatophyta</taxon>
        <taxon>Magnoliopsida</taxon>
        <taxon>Ranunculales</taxon>
        <taxon>Menispermaceae</taxon>
        <taxon>Menispermoideae</taxon>
        <taxon>Cissampelideae</taxon>
        <taxon>Stephania</taxon>
    </lineage>
</organism>
<evidence type="ECO:0000313" key="1">
    <source>
        <dbReference type="EMBL" id="KAK9108845.1"/>
    </source>
</evidence>
<gene>
    <name evidence="1" type="ORF">Sjap_016905</name>
</gene>
<comment type="caution">
    <text evidence="1">The sequence shown here is derived from an EMBL/GenBank/DDBJ whole genome shotgun (WGS) entry which is preliminary data.</text>
</comment>
<dbReference type="AlphaFoldDB" id="A0AAP0I553"/>
<dbReference type="Proteomes" id="UP001417504">
    <property type="component" value="Unassembled WGS sequence"/>
</dbReference>
<reference evidence="1 2" key="1">
    <citation type="submission" date="2024-01" db="EMBL/GenBank/DDBJ databases">
        <title>Genome assemblies of Stephania.</title>
        <authorList>
            <person name="Yang L."/>
        </authorList>
    </citation>
    <scope>NUCLEOTIDE SEQUENCE [LARGE SCALE GENOMIC DNA]</scope>
    <source>
        <strain evidence="1">QJT</strain>
        <tissue evidence="1">Leaf</tissue>
    </source>
</reference>